<accession>A0A0S2THF9</accession>
<evidence type="ECO:0000256" key="1">
    <source>
        <dbReference type="SAM" id="Phobius"/>
    </source>
</evidence>
<feature type="transmembrane region" description="Helical" evidence="1">
    <location>
        <begin position="61"/>
        <end position="82"/>
    </location>
</feature>
<dbReference type="STRING" id="1748243.Tel_16365"/>
<dbReference type="Proteomes" id="UP000055136">
    <property type="component" value="Chromosome"/>
</dbReference>
<evidence type="ECO:0000313" key="3">
    <source>
        <dbReference type="Proteomes" id="UP000055136"/>
    </source>
</evidence>
<dbReference type="EMBL" id="CP013099">
    <property type="protein sequence ID" value="ALP54598.1"/>
    <property type="molecule type" value="Genomic_DNA"/>
</dbReference>
<feature type="transmembrane region" description="Helical" evidence="1">
    <location>
        <begin position="102"/>
        <end position="122"/>
    </location>
</feature>
<gene>
    <name evidence="2" type="ORF">Tel_16365</name>
</gene>
<keyword evidence="1" id="KW-0472">Membrane</keyword>
<dbReference type="AlphaFoldDB" id="A0A0S2THF9"/>
<protein>
    <recommendedName>
        <fullName evidence="4">Quinol:cytochrome C oxidoreductase</fullName>
    </recommendedName>
</protein>
<organism evidence="2 3">
    <name type="scientific">Candidatus Tenderia electrophaga</name>
    <dbReference type="NCBI Taxonomy" id="1748243"/>
    <lineage>
        <taxon>Bacteria</taxon>
        <taxon>Pseudomonadati</taxon>
        <taxon>Pseudomonadota</taxon>
        <taxon>Gammaproteobacteria</taxon>
        <taxon>Candidatus Tenderiales</taxon>
        <taxon>Candidatus Tenderiaceae</taxon>
        <taxon>Candidatus Tenderia</taxon>
    </lineage>
</organism>
<keyword evidence="3" id="KW-1185">Reference proteome</keyword>
<dbReference type="InterPro" id="IPR021776">
    <property type="entry name" value="ActD"/>
</dbReference>
<name>A0A0S2THF9_9GAMM</name>
<sequence length="175" mass="19612">MKRYYVMGLFSNFEEAFATISEIREHAVPGVSVDDVTLKSPIEHPEIEEVLGDRGSPVPKFTLFGAIFGICFGFLFLASAQATFLVQPQGGKPVVPLPTNIVLTYEMLILFGVISTVIGFLINARLMTKRHPLYSEKVSLDQVGVMLELDEKNVDPIKDLFKRHKVLEIREEVSQ</sequence>
<proteinExistence type="predicted"/>
<dbReference type="Pfam" id="PF11821">
    <property type="entry name" value="ActD"/>
    <property type="match status" value="1"/>
</dbReference>
<keyword evidence="1" id="KW-0812">Transmembrane</keyword>
<evidence type="ECO:0008006" key="4">
    <source>
        <dbReference type="Google" id="ProtNLM"/>
    </source>
</evidence>
<evidence type="ECO:0000313" key="2">
    <source>
        <dbReference type="EMBL" id="ALP54598.1"/>
    </source>
</evidence>
<reference evidence="2" key="1">
    <citation type="submission" date="2015-10" db="EMBL/GenBank/DDBJ databases">
        <title>Description of Candidatus Tenderia electrophaga gen. nov, sp. nov., an Uncultivated Electroautotroph from a Biocathode Enrichment.</title>
        <authorList>
            <person name="Eddie B.J."/>
            <person name="Malanoski A.P."/>
            <person name="Wang Z."/>
            <person name="Hall R.J."/>
            <person name="Oh S.D."/>
            <person name="Heiner C."/>
            <person name="Lin B."/>
            <person name="Strycharz-Glaven S.M."/>
        </authorList>
    </citation>
    <scope>NUCLEOTIDE SEQUENCE [LARGE SCALE GENOMIC DNA]</scope>
    <source>
        <strain evidence="2">NRL1</strain>
    </source>
</reference>
<keyword evidence="1" id="KW-1133">Transmembrane helix</keyword>
<dbReference type="KEGG" id="tee:Tel_16365"/>